<feature type="region of interest" description="Disordered" evidence="2">
    <location>
        <begin position="199"/>
        <end position="218"/>
    </location>
</feature>
<comment type="caution">
    <text evidence="3">The sequence shown here is derived from an EMBL/GenBank/DDBJ whole genome shotgun (WGS) entry which is preliminary data.</text>
</comment>
<accession>A0AAW1S758</accession>
<organism evidence="3 4">
    <name type="scientific">Apatococcus fuscideae</name>
    <dbReference type="NCBI Taxonomy" id="2026836"/>
    <lineage>
        <taxon>Eukaryota</taxon>
        <taxon>Viridiplantae</taxon>
        <taxon>Chlorophyta</taxon>
        <taxon>core chlorophytes</taxon>
        <taxon>Trebouxiophyceae</taxon>
        <taxon>Chlorellales</taxon>
        <taxon>Chlorellaceae</taxon>
        <taxon>Apatococcus</taxon>
    </lineage>
</organism>
<sequence>GSAIDHLRHDADRLRRELRALAEELKRRMQASKEMQQHADASVAQANASAAHQVKDIKQQAQRALREAARELRAAEASTAQARLQAAETGRRETQLAEHAAKMEEEARAAWEEVIAREHAHREALHLAEADSQAALSEMRQQQAAQMQAARHDVSSTQGMLQAAQQAHQALQHALANCSNELAKTQAALQRLQADGQASQTTSRAQADQLQEQLQSAEASRSEALAQVKQLTATLATKGQEHQRQMQDMNAISGRAEEEAKAQLSHAAKQAEAKLEQAEAARKAMLQRVAAAEAEQQAAAKDSAQKAVRLQQELKRVVTEAAEAQKGLLLLSSRNKERERVVMELTDVVGQQKAALNNLRSERDSLKAQVASHDPTELRRLRMSVASLSERAGELSAMKEAAGQSQRDEARRVLHDITRQLSDARDAIKVKEAMVDSANASIVALKRDLAEAQNQAAEAEGQLADRDQEEADRLRKLRADLDARESDAKEAREAAAVAEVKLQEVGCQAKATAASLKEKDQMLKWVEEEVDRVKGMFEEKEKRLTADAQAAQRDAEAAKVSQKSSAAAQHEAENQLRTIAEQLQKEREGVKSVKAQLVGSQAEAARACGRVVQVEHEMRKLLSAMERQKSASAAKMKQLAIVLSELQIPLLPAPQSVD</sequence>
<dbReference type="Proteomes" id="UP001485043">
    <property type="component" value="Unassembled WGS sequence"/>
</dbReference>
<dbReference type="EMBL" id="JALJOV010001743">
    <property type="protein sequence ID" value="KAK9842123.1"/>
    <property type="molecule type" value="Genomic_DNA"/>
</dbReference>
<feature type="compositionally biased region" description="Low complexity" evidence="2">
    <location>
        <begin position="139"/>
        <end position="149"/>
    </location>
</feature>
<feature type="non-terminal residue" evidence="3">
    <location>
        <position position="1"/>
    </location>
</feature>
<evidence type="ECO:0000313" key="3">
    <source>
        <dbReference type="EMBL" id="KAK9842123.1"/>
    </source>
</evidence>
<proteinExistence type="predicted"/>
<feature type="coiled-coil region" evidence="1">
    <location>
        <begin position="407"/>
        <end position="494"/>
    </location>
</feature>
<feature type="coiled-coil region" evidence="1">
    <location>
        <begin position="4"/>
        <end position="85"/>
    </location>
</feature>
<protein>
    <submittedName>
        <fullName evidence="3">Uncharacterized protein</fullName>
    </submittedName>
</protein>
<feature type="region of interest" description="Disordered" evidence="2">
    <location>
        <begin position="133"/>
        <end position="156"/>
    </location>
</feature>
<evidence type="ECO:0000256" key="2">
    <source>
        <dbReference type="SAM" id="MobiDB-lite"/>
    </source>
</evidence>
<feature type="coiled-coil region" evidence="1">
    <location>
        <begin position="261"/>
        <end position="369"/>
    </location>
</feature>
<evidence type="ECO:0000256" key="1">
    <source>
        <dbReference type="SAM" id="Coils"/>
    </source>
</evidence>
<evidence type="ECO:0000313" key="4">
    <source>
        <dbReference type="Proteomes" id="UP001485043"/>
    </source>
</evidence>
<reference evidence="3 4" key="1">
    <citation type="journal article" date="2024" name="Nat. Commun.">
        <title>Phylogenomics reveals the evolutionary origins of lichenization in chlorophyte algae.</title>
        <authorList>
            <person name="Puginier C."/>
            <person name="Libourel C."/>
            <person name="Otte J."/>
            <person name="Skaloud P."/>
            <person name="Haon M."/>
            <person name="Grisel S."/>
            <person name="Petersen M."/>
            <person name="Berrin J.G."/>
            <person name="Delaux P.M."/>
            <person name="Dal Grande F."/>
            <person name="Keller J."/>
        </authorList>
    </citation>
    <scope>NUCLEOTIDE SEQUENCE [LARGE SCALE GENOMIC DNA]</scope>
    <source>
        <strain evidence="3 4">SAG 2523</strain>
    </source>
</reference>
<gene>
    <name evidence="3" type="ORF">WJX84_012123</name>
</gene>
<name>A0AAW1S758_9CHLO</name>
<dbReference type="AlphaFoldDB" id="A0AAW1S758"/>
<keyword evidence="4" id="KW-1185">Reference proteome</keyword>
<keyword evidence="1" id="KW-0175">Coiled coil</keyword>